<dbReference type="AlphaFoldDB" id="A0A1Q2ME84"/>
<keyword evidence="3" id="KW-1185">Reference proteome</keyword>
<dbReference type="KEGG" id="pbas:SMSP2_00971"/>
<proteinExistence type="predicted"/>
<reference evidence="3" key="1">
    <citation type="submission" date="2017-02" db="EMBL/GenBank/DDBJ databases">
        <title>Comparative genomics and description of representatives of a novel lineage of planctomycetes thriving in anoxic sediments.</title>
        <authorList>
            <person name="Spring S."/>
            <person name="Bunk B."/>
            <person name="Sproer C."/>
        </authorList>
    </citation>
    <scope>NUCLEOTIDE SEQUENCE [LARGE SCALE GENOMIC DNA]</scope>
    <source>
        <strain evidence="3">SM-Chi-D1</strain>
    </source>
</reference>
<evidence type="ECO:0000313" key="2">
    <source>
        <dbReference type="EMBL" id="AQQ70617.1"/>
    </source>
</evidence>
<dbReference type="SUPFAM" id="SSF48150">
    <property type="entry name" value="DNA-glycosylase"/>
    <property type="match status" value="1"/>
</dbReference>
<dbReference type="InterPro" id="IPR011257">
    <property type="entry name" value="DNA_glycosylase"/>
</dbReference>
<dbReference type="EMBL" id="CP019646">
    <property type="protein sequence ID" value="AQQ70617.1"/>
    <property type="molecule type" value="Genomic_DNA"/>
</dbReference>
<feature type="compositionally biased region" description="Basic residues" evidence="1">
    <location>
        <begin position="216"/>
        <end position="230"/>
    </location>
</feature>
<organism evidence="2 3">
    <name type="scientific">Limihaloglobus sulfuriphilus</name>
    <dbReference type="NCBI Taxonomy" id="1851148"/>
    <lineage>
        <taxon>Bacteria</taxon>
        <taxon>Pseudomonadati</taxon>
        <taxon>Planctomycetota</taxon>
        <taxon>Phycisphaerae</taxon>
        <taxon>Sedimentisphaerales</taxon>
        <taxon>Sedimentisphaeraceae</taxon>
        <taxon>Limihaloglobus</taxon>
    </lineage>
</organism>
<dbReference type="Proteomes" id="UP000188181">
    <property type="component" value="Chromosome"/>
</dbReference>
<protein>
    <submittedName>
        <fullName evidence="2">Uncharacterized protein</fullName>
    </submittedName>
</protein>
<feature type="region of interest" description="Disordered" evidence="1">
    <location>
        <begin position="210"/>
        <end position="294"/>
    </location>
</feature>
<sequence>MKESKKYSQVLKKFIKKMKSEISVPQIEQENEIDIVVWAGIYEIVPFQDAPTIYSTLQSHFVDWNDLRVSRHEEIKDVLGSRCLESKLLGENIKSALNAIFDKYDCLSLEMLLEKGKREASRELDTLTGMSKYIIDFFMLTAMGAQHLPMSKRMFDYVKFAGLVYPGSKESEIKGFLERQIPVSELYSLYCYIKAAADQADIEDIEAHAEESNKAKTAKKKTPSKSKKSSAKAGSAAKKTVKSAAETKTAKKKTAKKTATKKSAAKKTATKKTTAKKTAPKAKSAKKKTAAKKK</sequence>
<accession>A0A1Q2ME84</accession>
<dbReference type="GO" id="GO:0006281">
    <property type="term" value="P:DNA repair"/>
    <property type="evidence" value="ECO:0007669"/>
    <property type="project" value="InterPro"/>
</dbReference>
<evidence type="ECO:0000313" key="3">
    <source>
        <dbReference type="Proteomes" id="UP000188181"/>
    </source>
</evidence>
<gene>
    <name evidence="2" type="ORF">SMSP2_00971</name>
</gene>
<dbReference type="STRING" id="1851148.SMSP2_00971"/>
<evidence type="ECO:0000256" key="1">
    <source>
        <dbReference type="SAM" id="MobiDB-lite"/>
    </source>
</evidence>
<feature type="compositionally biased region" description="Low complexity" evidence="1">
    <location>
        <begin position="231"/>
        <end position="247"/>
    </location>
</feature>
<feature type="compositionally biased region" description="Basic residues" evidence="1">
    <location>
        <begin position="250"/>
        <end position="294"/>
    </location>
</feature>
<dbReference type="GO" id="GO:0003824">
    <property type="term" value="F:catalytic activity"/>
    <property type="evidence" value="ECO:0007669"/>
    <property type="project" value="InterPro"/>
</dbReference>
<dbReference type="Gene3D" id="1.10.340.30">
    <property type="entry name" value="Hypothetical protein, domain 2"/>
    <property type="match status" value="1"/>
</dbReference>
<name>A0A1Q2ME84_9BACT</name>